<feature type="domain" description="Beta-ketoacyl-[acyl-carrier-protein] synthase III C-terminal" evidence="4">
    <location>
        <begin position="204"/>
        <end position="285"/>
    </location>
</feature>
<dbReference type="PANTHER" id="PTHR34069">
    <property type="entry name" value="3-OXOACYL-[ACYL-CARRIER-PROTEIN] SYNTHASE 3"/>
    <property type="match status" value="1"/>
</dbReference>
<dbReference type="EMBL" id="FR695871">
    <property type="protein sequence ID" value="CBX28983.1"/>
    <property type="molecule type" value="Genomic_DNA"/>
</dbReference>
<dbReference type="Pfam" id="PF12172">
    <property type="entry name" value="zf-ChsH2"/>
    <property type="match status" value="1"/>
</dbReference>
<evidence type="ECO:0008006" key="7">
    <source>
        <dbReference type="Google" id="ProtNLM"/>
    </source>
</evidence>
<dbReference type="Gene3D" id="3.40.47.10">
    <property type="match status" value="2"/>
</dbReference>
<dbReference type="InterPro" id="IPR002878">
    <property type="entry name" value="ChsH2_C"/>
</dbReference>
<protein>
    <recommendedName>
        <fullName evidence="7">Hydroxymethylglutaryl-CoA synthase</fullName>
    </recommendedName>
</protein>
<evidence type="ECO:0000313" key="6">
    <source>
        <dbReference type="EMBL" id="CBX28983.1"/>
    </source>
</evidence>
<evidence type="ECO:0000259" key="5">
    <source>
        <dbReference type="Pfam" id="PF12172"/>
    </source>
</evidence>
<feature type="domain" description="ChsH2 C-terminal OB-fold" evidence="3">
    <location>
        <begin position="388"/>
        <end position="448"/>
    </location>
</feature>
<dbReference type="CDD" id="cd00827">
    <property type="entry name" value="init_cond_enzymes"/>
    <property type="match status" value="1"/>
</dbReference>
<dbReference type="Pfam" id="PF01796">
    <property type="entry name" value="OB_ChsH2_C"/>
    <property type="match status" value="1"/>
</dbReference>
<dbReference type="GO" id="GO:0016746">
    <property type="term" value="F:acyltransferase activity"/>
    <property type="evidence" value="ECO:0007669"/>
    <property type="project" value="UniProtKB-KW"/>
</dbReference>
<dbReference type="AlphaFoldDB" id="E1YEI9"/>
<sequence>MVGITSYGSYVPLWRMGGKAMGMKTEKAIACFDEDSLTMAVAAGLNCLKGSDRASIEKVFFASTTFPYKEKQAASVIAAACDLPQGIGTVDIANSLKGGTSALMSAFDAVAAKSMKKAMVTAADTRMGLPMEQHERTFGDGAAAFVIGDTDVAAEIEASYSVSCDILDIWRTQDDKFVRFWEARFGLTEGYLKIAAQAVAGLMKKSNLKPADFSKLVFYTPDTKSSAKLAKMLGFDPATQLQNPMLDVLGNTGASFALIQLAAALDEAKPGDRILLLGYGDGADAIAIKVTEQIDKIRNKNGVKAQLDSKKMISAYTTYLVWRGLLNPEHEKIYYSNYQENTAVPAIYRERSRILTLCGSKCKDCGVIQFPPQRVCVKCHSVDQYDEVKLSDKKATVFTYSMDFSSMVDQPTVLPIIDFEGGGRAEVYMTDRDVKEVKVGMEVEMTFRKIFFDEGIYHYYWKAMPVRFQ</sequence>
<dbReference type="Pfam" id="PF08541">
    <property type="entry name" value="ACP_syn_III_C"/>
    <property type="match status" value="1"/>
</dbReference>
<dbReference type="InterPro" id="IPR016039">
    <property type="entry name" value="Thiolase-like"/>
</dbReference>
<evidence type="ECO:0000259" key="4">
    <source>
        <dbReference type="Pfam" id="PF08541"/>
    </source>
</evidence>
<evidence type="ECO:0000256" key="2">
    <source>
        <dbReference type="ARBA" id="ARBA00023315"/>
    </source>
</evidence>
<dbReference type="InterPro" id="IPR013747">
    <property type="entry name" value="ACP_syn_III_C"/>
</dbReference>
<keyword evidence="1" id="KW-0808">Transferase</keyword>
<dbReference type="SUPFAM" id="SSF53901">
    <property type="entry name" value="Thiolase-like"/>
    <property type="match status" value="2"/>
</dbReference>
<evidence type="ECO:0000256" key="1">
    <source>
        <dbReference type="ARBA" id="ARBA00022679"/>
    </source>
</evidence>
<evidence type="ECO:0000259" key="3">
    <source>
        <dbReference type="Pfam" id="PF01796"/>
    </source>
</evidence>
<dbReference type="GO" id="GO:0044550">
    <property type="term" value="P:secondary metabolite biosynthetic process"/>
    <property type="evidence" value="ECO:0007669"/>
    <property type="project" value="TreeGrafter"/>
</dbReference>
<dbReference type="SUPFAM" id="SSF50249">
    <property type="entry name" value="Nucleic acid-binding proteins"/>
    <property type="match status" value="1"/>
</dbReference>
<accession>E1YEI9</accession>
<keyword evidence="2" id="KW-0012">Acyltransferase</keyword>
<name>E1YEI9_9BACT</name>
<dbReference type="Gene3D" id="6.10.30.10">
    <property type="match status" value="1"/>
</dbReference>
<dbReference type="PANTHER" id="PTHR34069:SF3">
    <property type="entry name" value="ACYL-COA:ACYL-COA ALKYLTRANSFERASE"/>
    <property type="match status" value="1"/>
</dbReference>
<reference evidence="6" key="1">
    <citation type="journal article" date="2011" name="Environ. Microbiol.">
        <title>Genomic insights into the metabolic potential of the polycyclic aromatic hydrocarbon degrading sulfate-reducing Deltaproteobacterium N47.</title>
        <authorList>
            <person name="Bergmann F."/>
            <person name="Selesi D."/>
            <person name="Weinmaier T."/>
            <person name="Tischler P."/>
            <person name="Rattei T."/>
            <person name="Meckenstock R.U."/>
        </authorList>
    </citation>
    <scope>NUCLEOTIDE SEQUENCE</scope>
</reference>
<feature type="domain" description="ChsH2 rubredoxin-like zinc ribbon" evidence="5">
    <location>
        <begin position="359"/>
        <end position="381"/>
    </location>
</feature>
<organism evidence="6">
    <name type="scientific">uncultured Desulfobacterium sp</name>
    <dbReference type="NCBI Taxonomy" id="201089"/>
    <lineage>
        <taxon>Bacteria</taxon>
        <taxon>Pseudomonadati</taxon>
        <taxon>Thermodesulfobacteriota</taxon>
        <taxon>Desulfobacteria</taxon>
        <taxon>Desulfobacterales</taxon>
        <taxon>Desulfobacteriaceae</taxon>
        <taxon>Desulfobacterium</taxon>
        <taxon>environmental samples</taxon>
    </lineage>
</organism>
<dbReference type="InterPro" id="IPR022002">
    <property type="entry name" value="ChsH2_Znr"/>
</dbReference>
<dbReference type="InterPro" id="IPR012340">
    <property type="entry name" value="NA-bd_OB-fold"/>
</dbReference>
<proteinExistence type="predicted"/>
<gene>
    <name evidence="6" type="ORF">N47_P16880</name>
</gene>